<gene>
    <name evidence="1" type="ORF">CSUI_001872</name>
</gene>
<dbReference type="GeneID" id="94425286"/>
<keyword evidence="2" id="KW-1185">Reference proteome</keyword>
<dbReference type="VEuPathDB" id="ToxoDB:CSUI_001872"/>
<evidence type="ECO:0000313" key="1">
    <source>
        <dbReference type="EMBL" id="PHJ24288.1"/>
    </source>
</evidence>
<dbReference type="AlphaFoldDB" id="A0A2C6LA88"/>
<accession>A0A2C6LA88</accession>
<comment type="caution">
    <text evidence="1">The sequence shown here is derived from an EMBL/GenBank/DDBJ whole genome shotgun (WGS) entry which is preliminary data.</text>
</comment>
<protein>
    <submittedName>
        <fullName evidence="1">Uncharacterized protein</fullName>
    </submittedName>
</protein>
<evidence type="ECO:0000313" key="2">
    <source>
        <dbReference type="Proteomes" id="UP000221165"/>
    </source>
</evidence>
<dbReference type="Proteomes" id="UP000221165">
    <property type="component" value="Unassembled WGS sequence"/>
</dbReference>
<sequence>LIELCFSFLPSSQHFFLIIKATSCPSEKKHRQHHGAL</sequence>
<dbReference type="EMBL" id="MIGC01000751">
    <property type="protein sequence ID" value="PHJ24288.1"/>
    <property type="molecule type" value="Genomic_DNA"/>
</dbReference>
<feature type="non-terminal residue" evidence="1">
    <location>
        <position position="1"/>
    </location>
</feature>
<reference evidence="1 2" key="1">
    <citation type="journal article" date="2017" name="Int. J. Parasitol.">
        <title>The genome of the protozoan parasite Cystoisospora suis and a reverse vaccinology approach to identify vaccine candidates.</title>
        <authorList>
            <person name="Palmieri N."/>
            <person name="Shrestha A."/>
            <person name="Ruttkowski B."/>
            <person name="Beck T."/>
            <person name="Vogl C."/>
            <person name="Tomley F."/>
            <person name="Blake D.P."/>
            <person name="Joachim A."/>
        </authorList>
    </citation>
    <scope>NUCLEOTIDE SEQUENCE [LARGE SCALE GENOMIC DNA]</scope>
    <source>
        <strain evidence="1 2">Wien I</strain>
    </source>
</reference>
<proteinExistence type="predicted"/>
<name>A0A2C6LA88_9APIC</name>
<dbReference type="RefSeq" id="XP_067925961.1">
    <property type="nucleotide sequence ID" value="XM_068062075.1"/>
</dbReference>
<organism evidence="1 2">
    <name type="scientific">Cystoisospora suis</name>
    <dbReference type="NCBI Taxonomy" id="483139"/>
    <lineage>
        <taxon>Eukaryota</taxon>
        <taxon>Sar</taxon>
        <taxon>Alveolata</taxon>
        <taxon>Apicomplexa</taxon>
        <taxon>Conoidasida</taxon>
        <taxon>Coccidia</taxon>
        <taxon>Eucoccidiorida</taxon>
        <taxon>Eimeriorina</taxon>
        <taxon>Sarcocystidae</taxon>
        <taxon>Cystoisospora</taxon>
    </lineage>
</organism>